<comment type="subunit">
    <text evidence="2">Homotetramer.</text>
</comment>
<evidence type="ECO:0000256" key="2">
    <source>
        <dbReference type="ARBA" id="ARBA00011881"/>
    </source>
</evidence>
<keyword evidence="4" id="KW-0521">NADP</keyword>
<organism evidence="8 9">
    <name type="scientific">Paenibacillus lycopersici</name>
    <dbReference type="NCBI Taxonomy" id="2704462"/>
    <lineage>
        <taxon>Bacteria</taxon>
        <taxon>Bacillati</taxon>
        <taxon>Bacillota</taxon>
        <taxon>Bacilli</taxon>
        <taxon>Bacillales</taxon>
        <taxon>Paenibacillaceae</taxon>
        <taxon>Paenibacillus</taxon>
    </lineage>
</organism>
<keyword evidence="3" id="KW-0963">Cytoplasm</keyword>
<dbReference type="Pfam" id="PF00107">
    <property type="entry name" value="ADH_zinc_N"/>
    <property type="match status" value="1"/>
</dbReference>
<proteinExistence type="predicted"/>
<dbReference type="GO" id="GO:0016491">
    <property type="term" value="F:oxidoreductase activity"/>
    <property type="evidence" value="ECO:0007669"/>
    <property type="project" value="InterPro"/>
</dbReference>
<dbReference type="SMART" id="SM00829">
    <property type="entry name" value="PKS_ER"/>
    <property type="match status" value="1"/>
</dbReference>
<sequence length="331" mass="34657">MKAIVLHAPGEPHTFALAELPVPEPGIGEIRVRIMAASLNPADYKMAKNGNPAWTYPFVPGLDGAGIVDQVGEGVTAWSVGDRVAYHGNFTKPGSFAEYGIAQATAAARIPDGLSFEAAAAFPCAGMTAYQALIRKMNVRPGHSILIHAGAGGVGGYAVQLARALGASPILATASAANADYVKSLGADAVIDYNTEDVRERVMALTNGLGADYTLNTINRQTAQADLSALAFGGQLACVAGAPETVADFQPSHRTFTVHKMMLSGAYLSGDSRAERDLAAMAEAFMAMLAAGEIDPMIGKRIALAEVPQELTRLAERHVRGKIVVVVQEQQ</sequence>
<dbReference type="InterPro" id="IPR051603">
    <property type="entry name" value="Zinc-ADH_QOR/CCCR"/>
</dbReference>
<dbReference type="Proteomes" id="UP000476064">
    <property type="component" value="Chromosome"/>
</dbReference>
<dbReference type="InterPro" id="IPR011032">
    <property type="entry name" value="GroES-like_sf"/>
</dbReference>
<dbReference type="CDD" id="cd08271">
    <property type="entry name" value="MDR5"/>
    <property type="match status" value="1"/>
</dbReference>
<keyword evidence="6" id="KW-0007">Acetylation</keyword>
<feature type="domain" description="Enoyl reductase (ER)" evidence="7">
    <location>
        <begin position="10"/>
        <end position="325"/>
    </location>
</feature>
<dbReference type="Gene3D" id="3.90.180.10">
    <property type="entry name" value="Medium-chain alcohol dehydrogenases, catalytic domain"/>
    <property type="match status" value="1"/>
</dbReference>
<evidence type="ECO:0000259" key="7">
    <source>
        <dbReference type="SMART" id="SM00829"/>
    </source>
</evidence>
<dbReference type="PANTHER" id="PTHR44154:SF1">
    <property type="entry name" value="QUINONE OXIDOREDUCTASE"/>
    <property type="match status" value="1"/>
</dbReference>
<dbReference type="InterPro" id="IPR020843">
    <property type="entry name" value="ER"/>
</dbReference>
<evidence type="ECO:0000256" key="5">
    <source>
        <dbReference type="ARBA" id="ARBA00022884"/>
    </source>
</evidence>
<evidence type="ECO:0000256" key="4">
    <source>
        <dbReference type="ARBA" id="ARBA00022857"/>
    </source>
</evidence>
<dbReference type="InterPro" id="IPR013154">
    <property type="entry name" value="ADH-like_N"/>
</dbReference>
<dbReference type="InterPro" id="IPR013149">
    <property type="entry name" value="ADH-like_C"/>
</dbReference>
<gene>
    <name evidence="8" type="ORF">GXP70_20995</name>
</gene>
<dbReference type="PANTHER" id="PTHR44154">
    <property type="entry name" value="QUINONE OXIDOREDUCTASE"/>
    <property type="match status" value="1"/>
</dbReference>
<dbReference type="Pfam" id="PF08240">
    <property type="entry name" value="ADH_N"/>
    <property type="match status" value="1"/>
</dbReference>
<dbReference type="GO" id="GO:0005737">
    <property type="term" value="C:cytoplasm"/>
    <property type="evidence" value="ECO:0007669"/>
    <property type="project" value="UniProtKB-SubCell"/>
</dbReference>
<evidence type="ECO:0000313" key="8">
    <source>
        <dbReference type="EMBL" id="QHT62213.1"/>
    </source>
</evidence>
<evidence type="ECO:0000256" key="6">
    <source>
        <dbReference type="ARBA" id="ARBA00022990"/>
    </source>
</evidence>
<dbReference type="RefSeq" id="WP_162358647.1">
    <property type="nucleotide sequence ID" value="NZ_CP048209.1"/>
</dbReference>
<accession>A0A6C0G2P1</accession>
<comment type="subcellular location">
    <subcellularLocation>
        <location evidence="1">Cytoplasm</location>
    </subcellularLocation>
</comment>
<dbReference type="InterPro" id="IPR002364">
    <property type="entry name" value="Quin_OxRdtase/zeta-crystal_CS"/>
</dbReference>
<evidence type="ECO:0000256" key="3">
    <source>
        <dbReference type="ARBA" id="ARBA00022490"/>
    </source>
</evidence>
<dbReference type="EMBL" id="CP048209">
    <property type="protein sequence ID" value="QHT62213.1"/>
    <property type="molecule type" value="Genomic_DNA"/>
</dbReference>
<dbReference type="KEGG" id="plyc:GXP70_20995"/>
<dbReference type="AlphaFoldDB" id="A0A6C0G2P1"/>
<name>A0A6C0G2P1_9BACL</name>
<evidence type="ECO:0000256" key="1">
    <source>
        <dbReference type="ARBA" id="ARBA00004496"/>
    </source>
</evidence>
<dbReference type="PROSITE" id="PS01162">
    <property type="entry name" value="QOR_ZETA_CRYSTAL"/>
    <property type="match status" value="1"/>
</dbReference>
<keyword evidence="9" id="KW-1185">Reference proteome</keyword>
<keyword evidence="5" id="KW-0694">RNA-binding</keyword>
<protein>
    <submittedName>
        <fullName evidence="8">Zinc-binding dehydrogenase</fullName>
    </submittedName>
</protein>
<dbReference type="GO" id="GO:0003723">
    <property type="term" value="F:RNA binding"/>
    <property type="evidence" value="ECO:0007669"/>
    <property type="project" value="UniProtKB-KW"/>
</dbReference>
<dbReference type="Gene3D" id="3.40.50.720">
    <property type="entry name" value="NAD(P)-binding Rossmann-like Domain"/>
    <property type="match status" value="1"/>
</dbReference>
<dbReference type="SUPFAM" id="SSF50129">
    <property type="entry name" value="GroES-like"/>
    <property type="match status" value="1"/>
</dbReference>
<dbReference type="GO" id="GO:0008270">
    <property type="term" value="F:zinc ion binding"/>
    <property type="evidence" value="ECO:0007669"/>
    <property type="project" value="InterPro"/>
</dbReference>
<reference evidence="8 9" key="1">
    <citation type="submission" date="2020-01" db="EMBL/GenBank/DDBJ databases">
        <title>Paenibacillus sp. nov., isolated from tomato rhizosphere.</title>
        <authorList>
            <person name="Weon H.-Y."/>
            <person name="Lee S.A."/>
        </authorList>
    </citation>
    <scope>NUCLEOTIDE SEQUENCE [LARGE SCALE GENOMIC DNA]</scope>
    <source>
        <strain evidence="8 9">12200R-189</strain>
    </source>
</reference>
<evidence type="ECO:0000313" key="9">
    <source>
        <dbReference type="Proteomes" id="UP000476064"/>
    </source>
</evidence>
<dbReference type="SUPFAM" id="SSF51735">
    <property type="entry name" value="NAD(P)-binding Rossmann-fold domains"/>
    <property type="match status" value="1"/>
</dbReference>
<dbReference type="InterPro" id="IPR036291">
    <property type="entry name" value="NAD(P)-bd_dom_sf"/>
</dbReference>